<evidence type="ECO:0000313" key="10">
    <source>
        <dbReference type="EMBL" id="SQI29347.1"/>
    </source>
</evidence>
<evidence type="ECO:0000256" key="1">
    <source>
        <dbReference type="ARBA" id="ARBA00022490"/>
    </source>
</evidence>
<dbReference type="Gene3D" id="3.40.50.2000">
    <property type="entry name" value="Glycogen Phosphorylase B"/>
    <property type="match status" value="2"/>
</dbReference>
<dbReference type="NCBIfam" id="TIGR00236">
    <property type="entry name" value="wecB"/>
    <property type="match status" value="1"/>
</dbReference>
<comment type="catalytic activity">
    <reaction evidence="3 7">
        <text>UDP-N-acetyl-alpha-D-glucosamine = UDP-N-acetyl-alpha-D-mannosamine</text>
        <dbReference type="Rhea" id="RHEA:17213"/>
        <dbReference type="ChEBI" id="CHEBI:57705"/>
        <dbReference type="ChEBI" id="CHEBI:68623"/>
        <dbReference type="EC" id="5.1.3.14"/>
    </reaction>
</comment>
<protein>
    <recommendedName>
        <fullName evidence="6 7">UDP-N-acetylglucosamine 2-epimerase</fullName>
        <ecNumber evidence="5 7">5.1.3.14</ecNumber>
    </recommendedName>
    <alternativeName>
        <fullName evidence="7">UDP-GlcNAc-2-epimerase</fullName>
    </alternativeName>
</protein>
<evidence type="ECO:0000256" key="4">
    <source>
        <dbReference type="ARBA" id="ARBA00038209"/>
    </source>
</evidence>
<proteinExistence type="inferred from homology"/>
<comment type="subunit">
    <text evidence="7">Homodimer.</text>
</comment>
<reference evidence="10 11" key="1">
    <citation type="submission" date="2018-06" db="EMBL/GenBank/DDBJ databases">
        <authorList>
            <consortium name="Pathogen Informatics"/>
            <person name="Doyle S."/>
        </authorList>
    </citation>
    <scope>NUCLEOTIDE SEQUENCE [LARGE SCALE GENOMIC DNA]</scope>
    <source>
        <strain evidence="10 11">NCTC12961</strain>
    </source>
</reference>
<gene>
    <name evidence="10" type="primary">wecB_2</name>
    <name evidence="7" type="synonym">wecB</name>
    <name evidence="10" type="ORF">NCTC12961_00167</name>
</gene>
<comment type="pathway">
    <text evidence="7">Bacterial outer membrane biogenesis; enterobacterial common antigen biosynthesis.</text>
</comment>
<feature type="binding site" evidence="7">
    <location>
        <position position="334"/>
    </location>
    <ligand>
        <name>substrate</name>
    </ligand>
</feature>
<feature type="binding site" evidence="7">
    <location>
        <position position="292"/>
    </location>
    <ligand>
        <name>substrate</name>
    </ligand>
</feature>
<evidence type="ECO:0000256" key="2">
    <source>
        <dbReference type="ARBA" id="ARBA00023235"/>
    </source>
</evidence>
<feature type="binding site" evidence="7">
    <location>
        <position position="138"/>
    </location>
    <ligand>
        <name>substrate</name>
    </ligand>
</feature>
<feature type="binding site" evidence="7">
    <location>
        <position position="317"/>
    </location>
    <ligand>
        <name>substrate</name>
    </ligand>
</feature>
<dbReference type="UniPathway" id="UPA00566"/>
<feature type="binding site" evidence="7">
    <location>
        <position position="234"/>
    </location>
    <ligand>
        <name>substrate</name>
    </ligand>
</feature>
<dbReference type="GO" id="GO:0008761">
    <property type="term" value="F:UDP-N-acetylglucosamine 2-epimerase activity"/>
    <property type="evidence" value="ECO:0007669"/>
    <property type="project" value="UniProtKB-UniRule"/>
</dbReference>
<name>A0A2X4TP53_SERPL</name>
<evidence type="ECO:0000256" key="3">
    <source>
        <dbReference type="ARBA" id="ARBA00036080"/>
    </source>
</evidence>
<feature type="binding site" evidence="7">
    <location>
        <position position="116"/>
    </location>
    <ligand>
        <name>substrate</name>
    </ligand>
</feature>
<evidence type="ECO:0000256" key="7">
    <source>
        <dbReference type="HAMAP-Rule" id="MF_02028"/>
    </source>
</evidence>
<dbReference type="CDD" id="cd03786">
    <property type="entry name" value="GTB_UDP-GlcNAc_2-Epimerase"/>
    <property type="match status" value="1"/>
</dbReference>
<dbReference type="Pfam" id="PF02350">
    <property type="entry name" value="Epimerase_2"/>
    <property type="match status" value="1"/>
</dbReference>
<feature type="binding site" evidence="7">
    <location>
        <position position="297"/>
    </location>
    <ligand>
        <name>substrate</name>
    </ligand>
</feature>
<dbReference type="GO" id="GO:0005737">
    <property type="term" value="C:cytoplasm"/>
    <property type="evidence" value="ECO:0007669"/>
    <property type="project" value="UniProtKB-SubCell"/>
</dbReference>
<dbReference type="GO" id="GO:0009246">
    <property type="term" value="P:enterobacterial common antigen biosynthetic process"/>
    <property type="evidence" value="ECO:0007669"/>
    <property type="project" value="UniProtKB-UniRule"/>
</dbReference>
<keyword evidence="2 7" id="KW-0413">Isomerase</keyword>
<dbReference type="InterPro" id="IPR032892">
    <property type="entry name" value="WecB"/>
</dbReference>
<keyword evidence="1 7" id="KW-0963">Cytoplasm</keyword>
<accession>A0A2X4TP53</accession>
<dbReference type="FunFam" id="3.40.50.2000:FF:000043">
    <property type="entry name" value="UDP-N-acetylglucosamine 2-epimerase"/>
    <property type="match status" value="1"/>
</dbReference>
<evidence type="ECO:0000256" key="5">
    <source>
        <dbReference type="ARBA" id="ARBA00038858"/>
    </source>
</evidence>
<evidence type="ECO:0000256" key="8">
    <source>
        <dbReference type="RuleBase" id="RU003513"/>
    </source>
</evidence>
<dbReference type="InterPro" id="IPR029767">
    <property type="entry name" value="WecB-like"/>
</dbReference>
<feature type="binding site" evidence="7">
    <location>
        <begin position="311"/>
        <end position="313"/>
    </location>
    <ligand>
        <name>substrate</name>
    </ligand>
</feature>
<dbReference type="SUPFAM" id="SSF53756">
    <property type="entry name" value="UDP-Glycosyltransferase/glycogen phosphorylase"/>
    <property type="match status" value="1"/>
</dbReference>
<dbReference type="EMBL" id="LS483469">
    <property type="protein sequence ID" value="SQI29347.1"/>
    <property type="molecule type" value="Genomic_DNA"/>
</dbReference>
<feature type="domain" description="UDP-N-acetylglucosamine 2-epimerase" evidence="9">
    <location>
        <begin position="43"/>
        <end position="391"/>
    </location>
</feature>
<dbReference type="HAMAP" id="MF_02028">
    <property type="entry name" value="WecB_RffE"/>
    <property type="match status" value="1"/>
</dbReference>
<evidence type="ECO:0000259" key="9">
    <source>
        <dbReference type="Pfam" id="PF02350"/>
    </source>
</evidence>
<dbReference type="Proteomes" id="UP000248897">
    <property type="component" value="Chromosome 1"/>
</dbReference>
<comment type="function">
    <text evidence="7">Catalyzes the reversible epimerization at C-2 of UDP-N-acetylglucosamine (UDP-GlcNAc) and thereby provides bacteria with UDP-N-acetylmannosamine (UDP-ManNAc), the activated donor of ManNAc residues.</text>
</comment>
<dbReference type="EC" id="5.1.3.14" evidence="5 7"/>
<organism evidence="10 11">
    <name type="scientific">Serratia plymuthica</name>
    <dbReference type="NCBI Taxonomy" id="82996"/>
    <lineage>
        <taxon>Bacteria</taxon>
        <taxon>Pseudomonadati</taxon>
        <taxon>Pseudomonadota</taxon>
        <taxon>Gammaproteobacteria</taxon>
        <taxon>Enterobacterales</taxon>
        <taxon>Yersiniaceae</taxon>
        <taxon>Serratia</taxon>
    </lineage>
</organism>
<dbReference type="InterPro" id="IPR003331">
    <property type="entry name" value="UDP_GlcNAc_Epimerase_2_dom"/>
</dbReference>
<dbReference type="PANTHER" id="PTHR43174">
    <property type="entry name" value="UDP-N-ACETYLGLUCOSAMINE 2-EPIMERASE"/>
    <property type="match status" value="1"/>
</dbReference>
<dbReference type="AlphaFoldDB" id="A0A2X4TP53"/>
<comment type="subcellular location">
    <subcellularLocation>
        <location evidence="7">Cytoplasm</location>
    </subcellularLocation>
</comment>
<dbReference type="STRING" id="82996.ADP72_10290"/>
<evidence type="ECO:0000256" key="6">
    <source>
        <dbReference type="ARBA" id="ARBA00074883"/>
    </source>
</evidence>
<sequence length="397" mass="44199">MGVRTPNSQVCLRLTDQKRFAVKVLTVFGTRPEAIKMAPLVHALAQDEAFESRVCVTAQHREMLDQVLRLFEIVPDYDLNIMKPGQGLSEITCRILEGLKGVLEDFKPDVVLVHGDTTTTLATSLAAFYQRIPVGHVEAGLRTGDLYSPWPEEANRKLTGHLAMYHFAPTENSRQNLLRELLPDDHIFVTGNTVIDALFWVRDRVMGDAALHDSLAQRYPFLDASKKLILVTGHRRESFGGGFERICSALAEIARTHPDVQVVYPVHLNPNVSEPVNRILKGIDNIILIDPQDYLPFVYLMANAYMILTDSGGIQEEAPSLGKPVLVMRDTTERPEAVDAGTVRLVGTNVAKIVDAVTRLLTDEKEYHAMSRAHNPYGDGHACQRILAALKNHQVTL</sequence>
<dbReference type="PANTHER" id="PTHR43174:SF2">
    <property type="entry name" value="UDP-N-ACETYLGLUCOSAMINE 2-EPIMERASE"/>
    <property type="match status" value="1"/>
</dbReference>
<evidence type="ECO:0000313" key="11">
    <source>
        <dbReference type="Proteomes" id="UP000248897"/>
    </source>
</evidence>
<comment type="similarity">
    <text evidence="4 7 8">Belongs to the UDP-N-acetylglucosamine 2-epimerase family.</text>
</comment>